<keyword evidence="3" id="KW-1185">Reference proteome</keyword>
<dbReference type="EMBL" id="JACEIQ010000016">
    <property type="protein sequence ID" value="MBA4495511.1"/>
    <property type="molecule type" value="Genomic_DNA"/>
</dbReference>
<dbReference type="RefSeq" id="WP_181753036.1">
    <property type="nucleotide sequence ID" value="NZ_JACEIQ010000016.1"/>
</dbReference>
<dbReference type="Proteomes" id="UP000535491">
    <property type="component" value="Unassembled WGS sequence"/>
</dbReference>
<gene>
    <name evidence="2" type="ORF">H1191_14500</name>
</gene>
<protein>
    <submittedName>
        <fullName evidence="2">Uncharacterized protein</fullName>
    </submittedName>
</protein>
<proteinExistence type="predicted"/>
<sequence>MDHHGVESPSKSKKHQGSFSINEKPLTAQATTEESPADKKAVQIREPEETGR</sequence>
<dbReference type="AlphaFoldDB" id="A0A7W2A8D6"/>
<feature type="region of interest" description="Disordered" evidence="1">
    <location>
        <begin position="1"/>
        <end position="52"/>
    </location>
</feature>
<accession>A0A7W2A8D6</accession>
<reference evidence="2 3" key="1">
    <citation type="submission" date="2020-07" db="EMBL/GenBank/DDBJ databases">
        <authorList>
            <person name="Feng H."/>
        </authorList>
    </citation>
    <scope>NUCLEOTIDE SEQUENCE [LARGE SCALE GENOMIC DNA]</scope>
    <source>
        <strain evidence="3">s-10</strain>
    </source>
</reference>
<comment type="caution">
    <text evidence="2">The sequence shown here is derived from an EMBL/GenBank/DDBJ whole genome shotgun (WGS) entry which is preliminary data.</text>
</comment>
<evidence type="ECO:0000313" key="2">
    <source>
        <dbReference type="EMBL" id="MBA4495511.1"/>
    </source>
</evidence>
<feature type="compositionally biased region" description="Basic and acidic residues" evidence="1">
    <location>
        <begin position="36"/>
        <end position="52"/>
    </location>
</feature>
<name>A0A7W2A8D6_9BACL</name>
<evidence type="ECO:0000256" key="1">
    <source>
        <dbReference type="SAM" id="MobiDB-lite"/>
    </source>
</evidence>
<evidence type="ECO:0000313" key="3">
    <source>
        <dbReference type="Proteomes" id="UP000535491"/>
    </source>
</evidence>
<organism evidence="2 3">
    <name type="scientific">Paenactinomyces guangxiensis</name>
    <dbReference type="NCBI Taxonomy" id="1490290"/>
    <lineage>
        <taxon>Bacteria</taxon>
        <taxon>Bacillati</taxon>
        <taxon>Bacillota</taxon>
        <taxon>Bacilli</taxon>
        <taxon>Bacillales</taxon>
        <taxon>Thermoactinomycetaceae</taxon>
        <taxon>Paenactinomyces</taxon>
    </lineage>
</organism>